<sequence length="103" mass="11201">KRAFYRSIPMVRLKRPPCPDGSDVPPKKAATDVIQIDSDSEDDGHSNVTLIQIGDDVDAEPEVVRRSARIAAKKTPAAAAAAKGAVAPTRHLWWMHGGYLTIR</sequence>
<organism evidence="1 2">
    <name type="scientific">Pristionchus fissidentatus</name>
    <dbReference type="NCBI Taxonomy" id="1538716"/>
    <lineage>
        <taxon>Eukaryota</taxon>
        <taxon>Metazoa</taxon>
        <taxon>Ecdysozoa</taxon>
        <taxon>Nematoda</taxon>
        <taxon>Chromadorea</taxon>
        <taxon>Rhabditida</taxon>
        <taxon>Rhabditina</taxon>
        <taxon>Diplogasteromorpha</taxon>
        <taxon>Diplogasteroidea</taxon>
        <taxon>Neodiplogasteridae</taxon>
        <taxon>Pristionchus</taxon>
    </lineage>
</organism>
<comment type="caution">
    <text evidence="1">The sequence shown here is derived from an EMBL/GenBank/DDBJ whole genome shotgun (WGS) entry which is preliminary data.</text>
</comment>
<reference evidence="1" key="1">
    <citation type="submission" date="2023-10" db="EMBL/GenBank/DDBJ databases">
        <title>Genome assembly of Pristionchus species.</title>
        <authorList>
            <person name="Yoshida K."/>
            <person name="Sommer R.J."/>
        </authorList>
    </citation>
    <scope>NUCLEOTIDE SEQUENCE</scope>
    <source>
        <strain evidence="1">RS5133</strain>
    </source>
</reference>
<accession>A0AAV5WVN7</accession>
<proteinExistence type="predicted"/>
<evidence type="ECO:0000313" key="2">
    <source>
        <dbReference type="Proteomes" id="UP001432322"/>
    </source>
</evidence>
<feature type="non-terminal residue" evidence="1">
    <location>
        <position position="1"/>
    </location>
</feature>
<name>A0AAV5WVN7_9BILA</name>
<dbReference type="Proteomes" id="UP001432322">
    <property type="component" value="Unassembled WGS sequence"/>
</dbReference>
<evidence type="ECO:0000313" key="1">
    <source>
        <dbReference type="EMBL" id="GMT34273.1"/>
    </source>
</evidence>
<dbReference type="EMBL" id="BTSY01000006">
    <property type="protein sequence ID" value="GMT34273.1"/>
    <property type="molecule type" value="Genomic_DNA"/>
</dbReference>
<keyword evidence="2" id="KW-1185">Reference proteome</keyword>
<protein>
    <submittedName>
        <fullName evidence="1">Uncharacterized protein</fullName>
    </submittedName>
</protein>
<gene>
    <name evidence="1" type="ORF">PFISCL1PPCAC_25570</name>
</gene>
<dbReference type="AlphaFoldDB" id="A0AAV5WVN7"/>